<evidence type="ECO:0000256" key="4">
    <source>
        <dbReference type="SAM" id="Coils"/>
    </source>
</evidence>
<comment type="caution">
    <text evidence="7">The sequence shown here is derived from an EMBL/GenBank/DDBJ whole genome shotgun (WGS) entry which is preliminary data.</text>
</comment>
<dbReference type="RefSeq" id="WP_164510611.1">
    <property type="nucleotide sequence ID" value="NZ_JBHTMO010000006.1"/>
</dbReference>
<keyword evidence="4" id="KW-0175">Coiled coil</keyword>
<dbReference type="PANTHER" id="PTHR32114:SF2">
    <property type="entry name" value="ABC TRANSPORTER ABCH.3"/>
    <property type="match status" value="1"/>
</dbReference>
<comment type="subunit">
    <text evidence="2">Heterodimer of SbcC and SbcD.</text>
</comment>
<feature type="domain" description="Rad50/SbcC-type AAA" evidence="6">
    <location>
        <begin position="6"/>
        <end position="212"/>
    </location>
</feature>
<organism evidence="7 8">
    <name type="scientific">Lacticaseibacillus jixianensis</name>
    <dbReference type="NCBI Taxonomy" id="2486012"/>
    <lineage>
        <taxon>Bacteria</taxon>
        <taxon>Bacillati</taxon>
        <taxon>Bacillota</taxon>
        <taxon>Bacilli</taxon>
        <taxon>Lactobacillales</taxon>
        <taxon>Lactobacillaceae</taxon>
        <taxon>Lacticaseibacillus</taxon>
    </lineage>
</organism>
<dbReference type="Pfam" id="PF13558">
    <property type="entry name" value="SbcC_Walker_B"/>
    <property type="match status" value="1"/>
</dbReference>
<sequence>MQLQTLRMEFFGPYRDETVDFASFDDTPLFLITGKTGSGKTTIFDALVFALYGDTSGDERSGDEMRANFATPAQKTRVTLRFHHNGHDYEIWREPAQALAKKRGKGTTASTMNQCLTVYTDGKESGQWTKKRDVAPRINDLLHLDADQFRQIILLPQGQFRQFLDANSDDKGKLLQRLFGTGIYARWQEAVKQAAKSAQAKVKHTSDQLTTLAGQFAYAKDHQPAAATLTDQLAAMKQTVIVMQADRQAAENALKQAEAAYEKANQAYQTGSQLQQAFAQQTAATAALAELAAAAPKRASQTARLAQLEWVAAHTADADRLAGQRAELTTLAQTLVRTTAALSAAQVKLAAAQQSQAALAAKAADVAAARTRLQQLAALRPQLERVAALQQAQALAQTQLQAATTRHKAAQTQADQIAAALKQNAVKIQQLMAADQEPAYQAQALRLAALKPVYEQWQEVTRDLDKAQHEAAAARTTVAKAAKAAAGAQAQYVKRHDAQLAAQIANLAGQLSPGAPCPVCGSTDHPHPAAGRTAASVSEEDVERADAERQTAQRRLAEAQATLDHVLANAAKLTTQRADLAAELAEDGAAAQAYQQLVDQVAQLKQAVAAQQSALARLQQEGDRLQQAQASAAPALQRAEAAAHQADTALSSAEAALATARQALPEAAPALSALTAEQHELQAQIEAYETAQTQNQAALSSAKEAVASAQATKAAQETQQTTLQTALGRAQADFTQALDEHLGTAANFAALRTQIDQVAPLKATLEAAKAQQTAQTALLKQATAQIGDAAAPDLAGLQQARERAAAAQRAAQAGTVDALRRLEQNQALMTQIEAAFSQNKAAQSKADALASLADVLNGNNDRKLSLERFVLRAYLQEVLRVANFRFSKLTAGRYQFQLHQEPGSYRNESGLEIDVYDDQVGATRSVHTLSGGESFIAALSLALALGEVIQREAGGIAIDALFVDEGFGSLDSASLHTAMEALETIEGQARMIGIISHVAELRATVPDQLQVNATGTGESHLHAVHADR</sequence>
<evidence type="ECO:0000313" key="7">
    <source>
        <dbReference type="EMBL" id="MFD1392530.1"/>
    </source>
</evidence>
<feature type="coiled-coil region" evidence="4">
    <location>
        <begin position="240"/>
        <end position="267"/>
    </location>
</feature>
<dbReference type="InterPro" id="IPR027417">
    <property type="entry name" value="P-loop_NTPase"/>
</dbReference>
<accession>A0ABW4B898</accession>
<dbReference type="SUPFAM" id="SSF52540">
    <property type="entry name" value="P-loop containing nucleoside triphosphate hydrolases"/>
    <property type="match status" value="1"/>
</dbReference>
<reference evidence="8" key="1">
    <citation type="journal article" date="2019" name="Int. J. Syst. Evol. Microbiol.">
        <title>The Global Catalogue of Microorganisms (GCM) 10K type strain sequencing project: providing services to taxonomists for standard genome sequencing and annotation.</title>
        <authorList>
            <consortium name="The Broad Institute Genomics Platform"/>
            <consortium name="The Broad Institute Genome Sequencing Center for Infectious Disease"/>
            <person name="Wu L."/>
            <person name="Ma J."/>
        </authorList>
    </citation>
    <scope>NUCLEOTIDE SEQUENCE [LARGE SCALE GENOMIC DNA]</scope>
    <source>
        <strain evidence="8">CCM 8911</strain>
    </source>
</reference>
<keyword evidence="8" id="KW-1185">Reference proteome</keyword>
<dbReference type="InterPro" id="IPR038729">
    <property type="entry name" value="Rad50/SbcC_AAA"/>
</dbReference>
<evidence type="ECO:0000313" key="8">
    <source>
        <dbReference type="Proteomes" id="UP001597249"/>
    </source>
</evidence>
<dbReference type="EMBL" id="JBHTMO010000006">
    <property type="protein sequence ID" value="MFD1392530.1"/>
    <property type="molecule type" value="Genomic_DNA"/>
</dbReference>
<dbReference type="Pfam" id="PF13476">
    <property type="entry name" value="AAA_23"/>
    <property type="match status" value="1"/>
</dbReference>
<evidence type="ECO:0000256" key="5">
    <source>
        <dbReference type="SAM" id="MobiDB-lite"/>
    </source>
</evidence>
<feature type="region of interest" description="Disordered" evidence="5">
    <location>
        <begin position="521"/>
        <end position="545"/>
    </location>
</feature>
<evidence type="ECO:0000256" key="1">
    <source>
        <dbReference type="ARBA" id="ARBA00006930"/>
    </source>
</evidence>
<evidence type="ECO:0000256" key="2">
    <source>
        <dbReference type="ARBA" id="ARBA00011322"/>
    </source>
</evidence>
<dbReference type="Gene3D" id="3.40.50.300">
    <property type="entry name" value="P-loop containing nucleotide triphosphate hydrolases"/>
    <property type="match status" value="2"/>
</dbReference>
<gene>
    <name evidence="7" type="ORF">ACFQ3L_02865</name>
</gene>
<dbReference type="Proteomes" id="UP001597249">
    <property type="component" value="Unassembled WGS sequence"/>
</dbReference>
<name>A0ABW4B898_9LACO</name>
<evidence type="ECO:0000256" key="3">
    <source>
        <dbReference type="ARBA" id="ARBA00013368"/>
    </source>
</evidence>
<evidence type="ECO:0000259" key="6">
    <source>
        <dbReference type="Pfam" id="PF13476"/>
    </source>
</evidence>
<proteinExistence type="inferred from homology"/>
<comment type="similarity">
    <text evidence="1">Belongs to the SMC family. SbcC subfamily.</text>
</comment>
<protein>
    <recommendedName>
        <fullName evidence="3">Nuclease SbcCD subunit C</fullName>
    </recommendedName>
</protein>
<dbReference type="PANTHER" id="PTHR32114">
    <property type="entry name" value="ABC TRANSPORTER ABCH.3"/>
    <property type="match status" value="1"/>
</dbReference>